<evidence type="ECO:0000256" key="2">
    <source>
        <dbReference type="ARBA" id="ARBA00023315"/>
    </source>
</evidence>
<dbReference type="EMBL" id="JAUFRC010000001">
    <property type="protein sequence ID" value="MDN3711984.1"/>
    <property type="molecule type" value="Genomic_DNA"/>
</dbReference>
<dbReference type="CDD" id="cd04301">
    <property type="entry name" value="NAT_SF"/>
    <property type="match status" value="1"/>
</dbReference>
<comment type="caution">
    <text evidence="4">The sequence shown here is derived from an EMBL/GenBank/DDBJ whole genome shotgun (WGS) entry which is preliminary data.</text>
</comment>
<sequence length="152" mass="16221">MTIKIRPATTDDIAGIFHVRTHVRENHMSRDELTRAGITEAAVAGMIASQPCAWVAVTGDAVTGDAVMGFSMVDLDEGSLFAAFVLPESEGQGIGRELVLLAEDALFARHPAAWLETGAATRAAGFYRALGWGNEQDIGGGDIRLEKRRPKG</sequence>
<dbReference type="PANTHER" id="PTHR43877">
    <property type="entry name" value="AMINOALKYLPHOSPHONATE N-ACETYLTRANSFERASE-RELATED-RELATED"/>
    <property type="match status" value="1"/>
</dbReference>
<dbReference type="PROSITE" id="PS51186">
    <property type="entry name" value="GNAT"/>
    <property type="match status" value="1"/>
</dbReference>
<keyword evidence="2 4" id="KW-0012">Acyltransferase</keyword>
<feature type="domain" description="N-acetyltransferase" evidence="3">
    <location>
        <begin position="3"/>
        <end position="150"/>
    </location>
</feature>
<evidence type="ECO:0000313" key="4">
    <source>
        <dbReference type="EMBL" id="MDN3711984.1"/>
    </source>
</evidence>
<dbReference type="InterPro" id="IPR050832">
    <property type="entry name" value="Bact_Acetyltransf"/>
</dbReference>
<evidence type="ECO:0000256" key="1">
    <source>
        <dbReference type="ARBA" id="ARBA00022679"/>
    </source>
</evidence>
<keyword evidence="5" id="KW-1185">Reference proteome</keyword>
<dbReference type="InterPro" id="IPR000182">
    <property type="entry name" value="GNAT_dom"/>
</dbReference>
<gene>
    <name evidence="4" type="ORF">QWZ10_09475</name>
</gene>
<dbReference type="InterPro" id="IPR016181">
    <property type="entry name" value="Acyl_CoA_acyltransferase"/>
</dbReference>
<reference evidence="5" key="1">
    <citation type="journal article" date="2019" name="Int. J. Syst. Evol. Microbiol.">
        <title>The Global Catalogue of Microorganisms (GCM) 10K type strain sequencing project: providing services to taxonomists for standard genome sequencing and annotation.</title>
        <authorList>
            <consortium name="The Broad Institute Genomics Platform"/>
            <consortium name="The Broad Institute Genome Sequencing Center for Infectious Disease"/>
            <person name="Wu L."/>
            <person name="Ma J."/>
        </authorList>
    </citation>
    <scope>NUCLEOTIDE SEQUENCE [LARGE SCALE GENOMIC DNA]</scope>
    <source>
        <strain evidence="5">CECT 8482</strain>
    </source>
</reference>
<protein>
    <submittedName>
        <fullName evidence="4">GNAT family N-acetyltransferase</fullName>
        <ecNumber evidence="4">2.3.1.-</ecNumber>
    </submittedName>
</protein>
<dbReference type="Proteomes" id="UP001243846">
    <property type="component" value="Unassembled WGS sequence"/>
</dbReference>
<evidence type="ECO:0000313" key="5">
    <source>
        <dbReference type="Proteomes" id="UP001243846"/>
    </source>
</evidence>
<dbReference type="EC" id="2.3.1.-" evidence="4"/>
<dbReference type="SUPFAM" id="SSF55729">
    <property type="entry name" value="Acyl-CoA N-acyltransferases (Nat)"/>
    <property type="match status" value="1"/>
</dbReference>
<dbReference type="Pfam" id="PF00583">
    <property type="entry name" value="Acetyltransf_1"/>
    <property type="match status" value="1"/>
</dbReference>
<accession>A0ABT8D9L4</accession>
<keyword evidence="1 4" id="KW-0808">Transferase</keyword>
<proteinExistence type="predicted"/>
<name>A0ABT8D9L4_9RHOB</name>
<evidence type="ECO:0000259" key="3">
    <source>
        <dbReference type="PROSITE" id="PS51186"/>
    </source>
</evidence>
<dbReference type="Gene3D" id="3.40.630.30">
    <property type="match status" value="1"/>
</dbReference>
<organism evidence="4 5">
    <name type="scientific">Paracoccus cavernae</name>
    <dbReference type="NCBI Taxonomy" id="1571207"/>
    <lineage>
        <taxon>Bacteria</taxon>
        <taxon>Pseudomonadati</taxon>
        <taxon>Pseudomonadota</taxon>
        <taxon>Alphaproteobacteria</taxon>
        <taxon>Rhodobacterales</taxon>
        <taxon>Paracoccaceae</taxon>
        <taxon>Paracoccus</taxon>
    </lineage>
</organism>
<dbReference type="GO" id="GO:0016746">
    <property type="term" value="F:acyltransferase activity"/>
    <property type="evidence" value="ECO:0007669"/>
    <property type="project" value="UniProtKB-KW"/>
</dbReference>
<dbReference type="RefSeq" id="WP_377683954.1">
    <property type="nucleotide sequence ID" value="NZ_JBHMDZ010000002.1"/>
</dbReference>